<dbReference type="Pfam" id="PF03780">
    <property type="entry name" value="Asp23"/>
    <property type="match status" value="1"/>
</dbReference>
<accession>A0A919CF28</accession>
<proteinExistence type="inferred from homology"/>
<evidence type="ECO:0000313" key="4">
    <source>
        <dbReference type="Proteomes" id="UP000638353"/>
    </source>
</evidence>
<dbReference type="AlphaFoldDB" id="A0A919CF28"/>
<evidence type="ECO:0000256" key="2">
    <source>
        <dbReference type="SAM" id="MobiDB-lite"/>
    </source>
</evidence>
<feature type="region of interest" description="Disordered" evidence="2">
    <location>
        <begin position="1"/>
        <end position="21"/>
    </location>
</feature>
<dbReference type="EMBL" id="BMVC01000022">
    <property type="protein sequence ID" value="GHD14809.1"/>
    <property type="molecule type" value="Genomic_DNA"/>
</dbReference>
<dbReference type="PANTHER" id="PTHR34297">
    <property type="entry name" value="HYPOTHETICAL CYTOSOLIC PROTEIN-RELATED"/>
    <property type="match status" value="1"/>
</dbReference>
<feature type="region of interest" description="Disordered" evidence="2">
    <location>
        <begin position="35"/>
        <end position="66"/>
    </location>
</feature>
<sequence length="194" mass="20286">MRDGSTGTESNDVTEQEQRYSGRLLMASQQTNNLTSATAPAPASGRSTSDLTSVGLGRPGADEPAATRGKTAIADLVVVKIAGIAAREIPGVHDMGGGLSRTIGAVRDRVPVGRPSVGRGVKVEVGEVQTAIDLELVVEYGVSIADLARDVRENVVSAVERTTGLEVVEVNVTVNDVHLPEDDQDDARTDTRVS</sequence>
<evidence type="ECO:0000313" key="3">
    <source>
        <dbReference type="EMBL" id="GHD14809.1"/>
    </source>
</evidence>
<organism evidence="3 4">
    <name type="scientific">Streptomyces finlayi</name>
    <dbReference type="NCBI Taxonomy" id="67296"/>
    <lineage>
        <taxon>Bacteria</taxon>
        <taxon>Bacillati</taxon>
        <taxon>Actinomycetota</taxon>
        <taxon>Actinomycetes</taxon>
        <taxon>Kitasatosporales</taxon>
        <taxon>Streptomycetaceae</taxon>
        <taxon>Streptomyces</taxon>
    </lineage>
</organism>
<name>A0A919CF28_9ACTN</name>
<comment type="caution">
    <text evidence="3">The sequence shown here is derived from an EMBL/GenBank/DDBJ whole genome shotgun (WGS) entry which is preliminary data.</text>
</comment>
<protein>
    <recommendedName>
        <fullName evidence="5">Asp23/Gls24 family envelope stress response protein</fullName>
    </recommendedName>
</protein>
<reference evidence="3" key="2">
    <citation type="submission" date="2020-09" db="EMBL/GenBank/DDBJ databases">
        <authorList>
            <person name="Sun Q."/>
            <person name="Ohkuma M."/>
        </authorList>
    </citation>
    <scope>NUCLEOTIDE SEQUENCE</scope>
    <source>
        <strain evidence="3">JCM 4637</strain>
    </source>
</reference>
<dbReference type="PANTHER" id="PTHR34297:SF3">
    <property type="entry name" value="ALKALINE SHOCK PROTEIN 23"/>
    <property type="match status" value="1"/>
</dbReference>
<dbReference type="InterPro" id="IPR005531">
    <property type="entry name" value="Asp23"/>
</dbReference>
<evidence type="ECO:0008006" key="5">
    <source>
        <dbReference type="Google" id="ProtNLM"/>
    </source>
</evidence>
<dbReference type="Proteomes" id="UP000638353">
    <property type="component" value="Unassembled WGS sequence"/>
</dbReference>
<feature type="compositionally biased region" description="Polar residues" evidence="2">
    <location>
        <begin position="1"/>
        <end position="13"/>
    </location>
</feature>
<evidence type="ECO:0000256" key="1">
    <source>
        <dbReference type="ARBA" id="ARBA00005721"/>
    </source>
</evidence>
<comment type="similarity">
    <text evidence="1">Belongs to the asp23 family.</text>
</comment>
<gene>
    <name evidence="3" type="ORF">GCM10010334_74250</name>
</gene>
<reference evidence="3" key="1">
    <citation type="journal article" date="2014" name="Int. J. Syst. Evol. Microbiol.">
        <title>Complete genome sequence of Corynebacterium casei LMG S-19264T (=DSM 44701T), isolated from a smear-ripened cheese.</title>
        <authorList>
            <consortium name="US DOE Joint Genome Institute (JGI-PGF)"/>
            <person name="Walter F."/>
            <person name="Albersmeier A."/>
            <person name="Kalinowski J."/>
            <person name="Ruckert C."/>
        </authorList>
    </citation>
    <scope>NUCLEOTIDE SEQUENCE</scope>
    <source>
        <strain evidence="3">JCM 4637</strain>
    </source>
</reference>